<sequence length="82" mass="9201">DRLLLAVGQHPDLGLMCHAKRRTAMWRATLPTALCTSTFTCAAALIDARLCINTPARERLVRTRHVPIDRKEDECEEIGSRS</sequence>
<keyword evidence="2" id="KW-1185">Reference proteome</keyword>
<organism evidence="1 2">
    <name type="scientific">Trachymyrmex cornetzi</name>
    <dbReference type="NCBI Taxonomy" id="471704"/>
    <lineage>
        <taxon>Eukaryota</taxon>
        <taxon>Metazoa</taxon>
        <taxon>Ecdysozoa</taxon>
        <taxon>Arthropoda</taxon>
        <taxon>Hexapoda</taxon>
        <taxon>Insecta</taxon>
        <taxon>Pterygota</taxon>
        <taxon>Neoptera</taxon>
        <taxon>Endopterygota</taxon>
        <taxon>Hymenoptera</taxon>
        <taxon>Apocrita</taxon>
        <taxon>Aculeata</taxon>
        <taxon>Formicoidea</taxon>
        <taxon>Formicidae</taxon>
        <taxon>Myrmicinae</taxon>
        <taxon>Trachymyrmex</taxon>
    </lineage>
</organism>
<dbReference type="EMBL" id="KQ981010">
    <property type="protein sequence ID" value="KYN10353.1"/>
    <property type="molecule type" value="Genomic_DNA"/>
</dbReference>
<protein>
    <submittedName>
        <fullName evidence="1">Uncharacterized protein</fullName>
    </submittedName>
</protein>
<name>A0A195DBT9_9HYME</name>
<reference evidence="1 2" key="1">
    <citation type="submission" date="2015-09" db="EMBL/GenBank/DDBJ databases">
        <title>Trachymyrmex cornetzi WGS genome.</title>
        <authorList>
            <person name="Nygaard S."/>
            <person name="Hu H."/>
            <person name="Boomsma J."/>
            <person name="Zhang G."/>
        </authorList>
    </citation>
    <scope>NUCLEOTIDE SEQUENCE [LARGE SCALE GENOMIC DNA]</scope>
    <source>
        <strain evidence="1">Tcor2-1</strain>
        <tissue evidence="1">Whole body</tissue>
    </source>
</reference>
<proteinExistence type="predicted"/>
<dbReference type="AlphaFoldDB" id="A0A195DBT9"/>
<accession>A0A195DBT9</accession>
<evidence type="ECO:0000313" key="1">
    <source>
        <dbReference type="EMBL" id="KYN10353.1"/>
    </source>
</evidence>
<evidence type="ECO:0000313" key="2">
    <source>
        <dbReference type="Proteomes" id="UP000078492"/>
    </source>
</evidence>
<gene>
    <name evidence="1" type="ORF">ALC57_17540</name>
</gene>
<feature type="non-terminal residue" evidence="1">
    <location>
        <position position="1"/>
    </location>
</feature>
<dbReference type="Proteomes" id="UP000078492">
    <property type="component" value="Unassembled WGS sequence"/>
</dbReference>